<evidence type="ECO:0000256" key="3">
    <source>
        <dbReference type="ARBA" id="ARBA00009370"/>
    </source>
</evidence>
<evidence type="ECO:0000313" key="10">
    <source>
        <dbReference type="EMBL" id="MFC7440727.1"/>
    </source>
</evidence>
<dbReference type="CDD" id="cd06530">
    <property type="entry name" value="S26_SPase_I"/>
    <property type="match status" value="1"/>
</dbReference>
<evidence type="ECO:0000259" key="9">
    <source>
        <dbReference type="Pfam" id="PF10502"/>
    </source>
</evidence>
<sequence length="174" mass="19939">MLQVRRLYGWAMLLIYACLFAWTVNHYGIAFSVVNGTSMQPTLHDGDHLLINKFQFLLDKPKVGDVITFRDPSDPERYLVKRVIGLPGDTIEIRQGRLYRNGKQVREPYIDSLIEDGDFGPVKVRKETVFVMGDNRHRYASRDSRYSGVGLVPFTLIDGKVELILWRPSLATPL</sequence>
<comment type="catalytic activity">
    <reaction evidence="1 7">
        <text>Cleavage of hydrophobic, N-terminal signal or leader sequences from secreted and periplasmic proteins.</text>
        <dbReference type="EC" id="3.4.21.89"/>
    </reaction>
</comment>
<dbReference type="SUPFAM" id="SSF51306">
    <property type="entry name" value="LexA/Signal peptidase"/>
    <property type="match status" value="1"/>
</dbReference>
<keyword evidence="5 7" id="KW-0645">Protease</keyword>
<keyword evidence="6 7" id="KW-0378">Hydrolase</keyword>
<dbReference type="PROSITE" id="PS00760">
    <property type="entry name" value="SPASE_I_2"/>
    <property type="match status" value="1"/>
</dbReference>
<dbReference type="PROSITE" id="PS00501">
    <property type="entry name" value="SPASE_I_1"/>
    <property type="match status" value="1"/>
</dbReference>
<accession>A0ABW2RI52</accession>
<feature type="transmembrane region" description="Helical" evidence="7">
    <location>
        <begin position="7"/>
        <end position="24"/>
    </location>
</feature>
<reference evidence="11" key="1">
    <citation type="journal article" date="2019" name="Int. J. Syst. Evol. Microbiol.">
        <title>The Global Catalogue of Microorganisms (GCM) 10K type strain sequencing project: providing services to taxonomists for standard genome sequencing and annotation.</title>
        <authorList>
            <consortium name="The Broad Institute Genomics Platform"/>
            <consortium name="The Broad Institute Genome Sequencing Center for Infectious Disease"/>
            <person name="Wu L."/>
            <person name="Ma J."/>
        </authorList>
    </citation>
    <scope>NUCLEOTIDE SEQUENCE [LARGE SCALE GENOMIC DNA]</scope>
    <source>
        <strain evidence="11">CGMCC 1.12942</strain>
    </source>
</reference>
<evidence type="ECO:0000256" key="7">
    <source>
        <dbReference type="RuleBase" id="RU003993"/>
    </source>
</evidence>
<dbReference type="EMBL" id="JBHTBW010000017">
    <property type="protein sequence ID" value="MFC7440727.1"/>
    <property type="molecule type" value="Genomic_DNA"/>
</dbReference>
<dbReference type="RefSeq" id="WP_379864009.1">
    <property type="nucleotide sequence ID" value="NZ_JBHTBW010000017.1"/>
</dbReference>
<name>A0ABW2RI52_9BACL</name>
<dbReference type="PANTHER" id="PTHR43390:SF1">
    <property type="entry name" value="CHLOROPLAST PROCESSING PEPTIDASE"/>
    <property type="match status" value="1"/>
</dbReference>
<dbReference type="InterPro" id="IPR019756">
    <property type="entry name" value="Pept_S26A_signal_pept_1_Ser-AS"/>
</dbReference>
<dbReference type="EC" id="3.4.21.89" evidence="4 7"/>
<evidence type="ECO:0000256" key="6">
    <source>
        <dbReference type="ARBA" id="ARBA00022801"/>
    </source>
</evidence>
<keyword evidence="7" id="KW-0472">Membrane</keyword>
<evidence type="ECO:0000256" key="5">
    <source>
        <dbReference type="ARBA" id="ARBA00022670"/>
    </source>
</evidence>
<dbReference type="InterPro" id="IPR019533">
    <property type="entry name" value="Peptidase_S26"/>
</dbReference>
<dbReference type="Proteomes" id="UP001596500">
    <property type="component" value="Unassembled WGS sequence"/>
</dbReference>
<comment type="similarity">
    <text evidence="3 8">Belongs to the peptidase S26 family.</text>
</comment>
<evidence type="ECO:0000256" key="1">
    <source>
        <dbReference type="ARBA" id="ARBA00000677"/>
    </source>
</evidence>
<dbReference type="Pfam" id="PF10502">
    <property type="entry name" value="Peptidase_S26"/>
    <property type="match status" value="1"/>
</dbReference>
<comment type="subcellular location">
    <subcellularLocation>
        <location evidence="2">Cell membrane</location>
        <topology evidence="2">Single-pass type II membrane protein</topology>
    </subcellularLocation>
    <subcellularLocation>
        <location evidence="8">Membrane</location>
        <topology evidence="8">Single-pass type II membrane protein</topology>
    </subcellularLocation>
</comment>
<keyword evidence="7" id="KW-1133">Transmembrane helix</keyword>
<evidence type="ECO:0000256" key="8">
    <source>
        <dbReference type="RuleBase" id="RU362042"/>
    </source>
</evidence>
<protein>
    <recommendedName>
        <fullName evidence="4 7">Signal peptidase I</fullName>
        <ecNumber evidence="4 7">3.4.21.89</ecNumber>
    </recommendedName>
</protein>
<dbReference type="Gene3D" id="2.10.109.10">
    <property type="entry name" value="Umud Fragment, subunit A"/>
    <property type="match status" value="1"/>
</dbReference>
<dbReference type="GO" id="GO:0009003">
    <property type="term" value="F:signal peptidase activity"/>
    <property type="evidence" value="ECO:0007669"/>
    <property type="project" value="UniProtKB-EC"/>
</dbReference>
<dbReference type="PANTHER" id="PTHR43390">
    <property type="entry name" value="SIGNAL PEPTIDASE I"/>
    <property type="match status" value="1"/>
</dbReference>
<dbReference type="PRINTS" id="PR00727">
    <property type="entry name" value="LEADERPTASE"/>
</dbReference>
<proteinExistence type="inferred from homology"/>
<evidence type="ECO:0000256" key="4">
    <source>
        <dbReference type="ARBA" id="ARBA00013208"/>
    </source>
</evidence>
<comment type="caution">
    <text evidence="10">The sequence shown here is derived from an EMBL/GenBank/DDBJ whole genome shotgun (WGS) entry which is preliminary data.</text>
</comment>
<dbReference type="InterPro" id="IPR019757">
    <property type="entry name" value="Pept_S26A_signal_pept_1_Lys-AS"/>
</dbReference>
<organism evidence="10 11">
    <name type="scientific">Laceyella putida</name>
    <dbReference type="NCBI Taxonomy" id="110101"/>
    <lineage>
        <taxon>Bacteria</taxon>
        <taxon>Bacillati</taxon>
        <taxon>Bacillota</taxon>
        <taxon>Bacilli</taxon>
        <taxon>Bacillales</taxon>
        <taxon>Thermoactinomycetaceae</taxon>
        <taxon>Laceyella</taxon>
    </lineage>
</organism>
<dbReference type="PROSITE" id="PS51257">
    <property type="entry name" value="PROKAR_LIPOPROTEIN"/>
    <property type="match status" value="1"/>
</dbReference>
<keyword evidence="11" id="KW-1185">Reference proteome</keyword>
<gene>
    <name evidence="10" type="primary">lepB</name>
    <name evidence="10" type="ORF">ACFQNG_06140</name>
</gene>
<dbReference type="InterPro" id="IPR036286">
    <property type="entry name" value="LexA/Signal_pep-like_sf"/>
</dbReference>
<evidence type="ECO:0000256" key="2">
    <source>
        <dbReference type="ARBA" id="ARBA00004401"/>
    </source>
</evidence>
<dbReference type="InterPro" id="IPR000223">
    <property type="entry name" value="Pept_S26A_signal_pept_1"/>
</dbReference>
<keyword evidence="7" id="KW-0812">Transmembrane</keyword>
<evidence type="ECO:0000313" key="11">
    <source>
        <dbReference type="Proteomes" id="UP001596500"/>
    </source>
</evidence>
<dbReference type="NCBIfam" id="TIGR02227">
    <property type="entry name" value="sigpep_I_bact"/>
    <property type="match status" value="1"/>
</dbReference>
<feature type="domain" description="Peptidase S26" evidence="9">
    <location>
        <begin position="9"/>
        <end position="166"/>
    </location>
</feature>